<evidence type="ECO:0000313" key="2">
    <source>
        <dbReference type="EMBL" id="HCO69680.1"/>
    </source>
</evidence>
<organism evidence="2 3">
    <name type="scientific">Mesotoga infera</name>
    <dbReference type="NCBI Taxonomy" id="1236046"/>
    <lineage>
        <taxon>Bacteria</taxon>
        <taxon>Thermotogati</taxon>
        <taxon>Thermotogota</taxon>
        <taxon>Thermotogae</taxon>
        <taxon>Kosmotogales</taxon>
        <taxon>Kosmotogaceae</taxon>
        <taxon>Mesotoga</taxon>
    </lineage>
</organism>
<comment type="caution">
    <text evidence="2">The sequence shown here is derived from an EMBL/GenBank/DDBJ whole genome shotgun (WGS) entry which is preliminary data.</text>
</comment>
<reference evidence="2 3" key="1">
    <citation type="journal article" date="2018" name="Nat. Biotechnol.">
        <title>A standardized bacterial taxonomy based on genome phylogeny substantially revises the tree of life.</title>
        <authorList>
            <person name="Parks D.H."/>
            <person name="Chuvochina M."/>
            <person name="Waite D.W."/>
            <person name="Rinke C."/>
            <person name="Skarshewski A."/>
            <person name="Chaumeil P.A."/>
            <person name="Hugenholtz P."/>
        </authorList>
    </citation>
    <scope>NUCLEOTIDE SEQUENCE [LARGE SCALE GENOMIC DNA]</scope>
    <source>
        <strain evidence="2">UBA9905</strain>
    </source>
</reference>
<feature type="domain" description="N-acetyltransferase" evidence="1">
    <location>
        <begin position="112"/>
        <end position="238"/>
    </location>
</feature>
<accession>A0A3D3TKJ0</accession>
<dbReference type="Proteomes" id="UP000264215">
    <property type="component" value="Unassembled WGS sequence"/>
</dbReference>
<dbReference type="SUPFAM" id="SSF55729">
    <property type="entry name" value="Acyl-CoA N-acyltransferases (Nat)"/>
    <property type="match status" value="1"/>
</dbReference>
<sequence>MREEDLKRAILEAWSKRLGFSSDRFLLGTHFFFPDESKRAKGGIEQLSFERQTVILYDPLLEDVFKSIETQYENPGDYLANLIRDSFLLLKKTSIKYLNPSNYVPFYPPAEFTVRRLNQGDRTAFYRFRNQCTREDLAEGFVELDQVAVFGALYEDDIVAVSSIIEWDEIADIGIITIPDFRELGLGKALGSRASEWAVINKKLIQYRHNVLNYGSLKVSRALGFREYIVDQEYLFTG</sequence>
<evidence type="ECO:0000313" key="3">
    <source>
        <dbReference type="Proteomes" id="UP000264215"/>
    </source>
</evidence>
<keyword evidence="2" id="KW-0808">Transferase</keyword>
<dbReference type="EMBL" id="DQBS01000093">
    <property type="protein sequence ID" value="HCO69680.1"/>
    <property type="molecule type" value="Genomic_DNA"/>
</dbReference>
<proteinExistence type="predicted"/>
<dbReference type="Gene3D" id="3.40.630.30">
    <property type="match status" value="1"/>
</dbReference>
<dbReference type="InterPro" id="IPR016181">
    <property type="entry name" value="Acyl_CoA_acyltransferase"/>
</dbReference>
<dbReference type="AlphaFoldDB" id="A0A3D3TKJ0"/>
<dbReference type="GO" id="GO:0016747">
    <property type="term" value="F:acyltransferase activity, transferring groups other than amino-acyl groups"/>
    <property type="evidence" value="ECO:0007669"/>
    <property type="project" value="InterPro"/>
</dbReference>
<evidence type="ECO:0000259" key="1">
    <source>
        <dbReference type="PROSITE" id="PS51186"/>
    </source>
</evidence>
<gene>
    <name evidence="2" type="ORF">DIT26_03705</name>
</gene>
<name>A0A3D3TKJ0_9BACT</name>
<dbReference type="PROSITE" id="PS51186">
    <property type="entry name" value="GNAT"/>
    <property type="match status" value="1"/>
</dbReference>
<dbReference type="InterPro" id="IPR000182">
    <property type="entry name" value="GNAT_dom"/>
</dbReference>
<protein>
    <submittedName>
        <fullName evidence="2">N-acetyltransferase</fullName>
    </submittedName>
</protein>